<name>A0ABT6QZL1_9BACL</name>
<proteinExistence type="inferred from homology"/>
<dbReference type="Proteomes" id="UP001243286">
    <property type="component" value="Unassembled WGS sequence"/>
</dbReference>
<feature type="transmembrane region" description="Helical" evidence="7">
    <location>
        <begin position="286"/>
        <end position="310"/>
    </location>
</feature>
<evidence type="ECO:0000313" key="10">
    <source>
        <dbReference type="Proteomes" id="UP001243286"/>
    </source>
</evidence>
<feature type="transmembrane region" description="Helical" evidence="7">
    <location>
        <begin position="330"/>
        <end position="361"/>
    </location>
</feature>
<organism evidence="9 10">
    <name type="scientific">Exiguobacterium antarcticum</name>
    <dbReference type="NCBI Taxonomy" id="132920"/>
    <lineage>
        <taxon>Bacteria</taxon>
        <taxon>Bacillati</taxon>
        <taxon>Bacillota</taxon>
        <taxon>Bacilli</taxon>
        <taxon>Bacillales</taxon>
        <taxon>Bacillales Family XII. Incertae Sedis</taxon>
        <taxon>Exiguobacterium</taxon>
    </lineage>
</organism>
<evidence type="ECO:0000256" key="1">
    <source>
        <dbReference type="ARBA" id="ARBA00004141"/>
    </source>
</evidence>
<evidence type="ECO:0000256" key="4">
    <source>
        <dbReference type="ARBA" id="ARBA00022692"/>
    </source>
</evidence>
<evidence type="ECO:0000256" key="2">
    <source>
        <dbReference type="ARBA" id="ARBA00005551"/>
    </source>
</evidence>
<keyword evidence="6 7" id="KW-0472">Membrane</keyword>
<dbReference type="InterPro" id="IPR038770">
    <property type="entry name" value="Na+/solute_symporter_sf"/>
</dbReference>
<evidence type="ECO:0000259" key="8">
    <source>
        <dbReference type="Pfam" id="PF00999"/>
    </source>
</evidence>
<evidence type="ECO:0000256" key="7">
    <source>
        <dbReference type="SAM" id="Phobius"/>
    </source>
</evidence>
<dbReference type="InterPro" id="IPR006153">
    <property type="entry name" value="Cation/H_exchanger_TM"/>
</dbReference>
<feature type="transmembrane region" description="Helical" evidence="7">
    <location>
        <begin position="256"/>
        <end position="274"/>
    </location>
</feature>
<keyword evidence="3" id="KW-0813">Transport</keyword>
<feature type="transmembrane region" description="Helical" evidence="7">
    <location>
        <begin position="84"/>
        <end position="104"/>
    </location>
</feature>
<accession>A0ABT6QZL1</accession>
<feature type="transmembrane region" description="Helical" evidence="7">
    <location>
        <begin position="141"/>
        <end position="164"/>
    </location>
</feature>
<feature type="transmembrane region" description="Helical" evidence="7">
    <location>
        <begin position="26"/>
        <end position="43"/>
    </location>
</feature>
<dbReference type="Pfam" id="PF00999">
    <property type="entry name" value="Na_H_Exchanger"/>
    <property type="match status" value="1"/>
</dbReference>
<dbReference type="Gene3D" id="1.20.1530.20">
    <property type="match status" value="1"/>
</dbReference>
<evidence type="ECO:0000256" key="5">
    <source>
        <dbReference type="ARBA" id="ARBA00022989"/>
    </source>
</evidence>
<evidence type="ECO:0000313" key="9">
    <source>
        <dbReference type="EMBL" id="MDI3233988.1"/>
    </source>
</evidence>
<comment type="caution">
    <text evidence="9">The sequence shown here is derived from an EMBL/GenBank/DDBJ whole genome shotgun (WGS) entry which is preliminary data.</text>
</comment>
<keyword evidence="10" id="KW-1185">Reference proteome</keyword>
<feature type="transmembrane region" description="Helical" evidence="7">
    <location>
        <begin position="215"/>
        <end position="244"/>
    </location>
</feature>
<evidence type="ECO:0000256" key="6">
    <source>
        <dbReference type="ARBA" id="ARBA00023136"/>
    </source>
</evidence>
<comment type="subcellular location">
    <subcellularLocation>
        <location evidence="1">Membrane</location>
        <topology evidence="1">Multi-pass membrane protein</topology>
    </subcellularLocation>
</comment>
<dbReference type="PANTHER" id="PTHR42751">
    <property type="entry name" value="SODIUM/HYDROGEN EXCHANGER FAMILY/TRKA DOMAIN PROTEIN"/>
    <property type="match status" value="1"/>
</dbReference>
<comment type="similarity">
    <text evidence="2">Belongs to the monovalent cation:proton antiporter 2 (CPA2) transporter (TC 2.A.37) family.</text>
</comment>
<gene>
    <name evidence="9" type="ORF">QK289_03125</name>
</gene>
<dbReference type="RefSeq" id="WP_014969736.1">
    <property type="nucleotide sequence ID" value="NZ_JASBQV010000003.1"/>
</dbReference>
<evidence type="ECO:0000256" key="3">
    <source>
        <dbReference type="ARBA" id="ARBA00022448"/>
    </source>
</evidence>
<sequence>MELFFYAGLILIGLFAVSYLSERFHLPSILAFILIGIVLGLYFDLPEELKLGGEAGIIVLFFLLGLKFSVADLIIQFRNIWKAGLIDLLLSFGGTFLLTLAFGFSVPEAFLIGCVLYATSSSISARLLDREPDKHKDVNRFVLSLLIFEDLAAPLLLTTAPFVLGTQEFTFMKVGTIFLGFVFLFSALIFLTVFIRQKSKVVDSLYRHPDAGIGIIGLILTFSGIGIMFGLSEVLGAFIVGILLTEIKETRYLKRLVTPFQDLLLPLFFISFGMSFEMTEGLPLDWFFFALVVWGLLSKFLVGFLGGRSFGLSNYHAIESGFCLGPRGEFSILFITLASGAFVTLTGLYIFVSAFLGIMLFRISSRLTDRTHATAKKIKQKMQ</sequence>
<protein>
    <submittedName>
        <fullName evidence="9">Cation:proton antiporter</fullName>
    </submittedName>
</protein>
<keyword evidence="4 7" id="KW-0812">Transmembrane</keyword>
<feature type="transmembrane region" description="Helical" evidence="7">
    <location>
        <begin position="6"/>
        <end position="21"/>
    </location>
</feature>
<dbReference type="EMBL" id="JASBQV010000003">
    <property type="protein sequence ID" value="MDI3233988.1"/>
    <property type="molecule type" value="Genomic_DNA"/>
</dbReference>
<keyword evidence="5 7" id="KW-1133">Transmembrane helix</keyword>
<feature type="domain" description="Cation/H+ exchanger transmembrane" evidence="8">
    <location>
        <begin position="15"/>
        <end position="361"/>
    </location>
</feature>
<feature type="transmembrane region" description="Helical" evidence="7">
    <location>
        <begin position="176"/>
        <end position="195"/>
    </location>
</feature>
<reference evidence="9 10" key="1">
    <citation type="submission" date="2023-04" db="EMBL/GenBank/DDBJ databases">
        <title>Antarctic isolates genomes.</title>
        <authorList>
            <person name="Dimov S.G."/>
        </authorList>
    </citation>
    <scope>NUCLEOTIDE SEQUENCE [LARGE SCALE GENOMIC DNA]</scope>
    <source>
        <strain evidence="9 10">AL19</strain>
    </source>
</reference>
<feature type="transmembrane region" description="Helical" evidence="7">
    <location>
        <begin position="55"/>
        <end position="75"/>
    </location>
</feature>
<dbReference type="PANTHER" id="PTHR42751:SF6">
    <property type="entry name" value="CONSERVED INTEGRAL MEMBRANE TRANSPORT PROTEIN-RELATED"/>
    <property type="match status" value="1"/>
</dbReference>